<evidence type="ECO:0000256" key="1">
    <source>
        <dbReference type="SAM" id="MobiDB-lite"/>
    </source>
</evidence>
<feature type="non-terminal residue" evidence="2">
    <location>
        <position position="69"/>
    </location>
</feature>
<gene>
    <name evidence="2" type="ORF">GDO78_014067</name>
</gene>
<evidence type="ECO:0000313" key="3">
    <source>
        <dbReference type="Proteomes" id="UP000770717"/>
    </source>
</evidence>
<dbReference type="Proteomes" id="UP000770717">
    <property type="component" value="Unassembled WGS sequence"/>
</dbReference>
<reference evidence="2" key="1">
    <citation type="thesis" date="2020" institute="ProQuest LLC" country="789 East Eisenhower Parkway, Ann Arbor, MI, USA">
        <title>Comparative Genomics and Chromosome Evolution.</title>
        <authorList>
            <person name="Mudd A.B."/>
        </authorList>
    </citation>
    <scope>NUCLEOTIDE SEQUENCE</scope>
    <source>
        <strain evidence="2">HN-11 Male</strain>
        <tissue evidence="2">Kidney and liver</tissue>
    </source>
</reference>
<comment type="caution">
    <text evidence="2">The sequence shown here is derived from an EMBL/GenBank/DDBJ whole genome shotgun (WGS) entry which is preliminary data.</text>
</comment>
<dbReference type="AlphaFoldDB" id="A0A8J6BFV5"/>
<evidence type="ECO:0000313" key="2">
    <source>
        <dbReference type="EMBL" id="KAG9462480.1"/>
    </source>
</evidence>
<keyword evidence="3" id="KW-1185">Reference proteome</keyword>
<feature type="region of interest" description="Disordered" evidence="1">
    <location>
        <begin position="49"/>
        <end position="69"/>
    </location>
</feature>
<sequence>FLLLLFYYVSSSGCKYQEKEYEPGTFSPEPNTNCWCHSDGHVKCCTKPSPVQKKSSNSEQSSYETVIIG</sequence>
<dbReference type="EMBL" id="WNTK01011154">
    <property type="protein sequence ID" value="KAG9462480.1"/>
    <property type="molecule type" value="Genomic_DNA"/>
</dbReference>
<name>A0A8J6BFV5_ELECQ</name>
<proteinExistence type="predicted"/>
<feature type="compositionally biased region" description="Polar residues" evidence="1">
    <location>
        <begin position="52"/>
        <end position="69"/>
    </location>
</feature>
<accession>A0A8J6BFV5</accession>
<protein>
    <submittedName>
        <fullName evidence="2">Uncharacterized protein</fullName>
    </submittedName>
</protein>
<organism evidence="2 3">
    <name type="scientific">Eleutherodactylus coqui</name>
    <name type="common">Puerto Rican coqui</name>
    <dbReference type="NCBI Taxonomy" id="57060"/>
    <lineage>
        <taxon>Eukaryota</taxon>
        <taxon>Metazoa</taxon>
        <taxon>Chordata</taxon>
        <taxon>Craniata</taxon>
        <taxon>Vertebrata</taxon>
        <taxon>Euteleostomi</taxon>
        <taxon>Amphibia</taxon>
        <taxon>Batrachia</taxon>
        <taxon>Anura</taxon>
        <taxon>Neobatrachia</taxon>
        <taxon>Hyloidea</taxon>
        <taxon>Eleutherodactylidae</taxon>
        <taxon>Eleutherodactylinae</taxon>
        <taxon>Eleutherodactylus</taxon>
        <taxon>Eleutherodactylus</taxon>
    </lineage>
</organism>